<name>A0A7J0F5A6_9ERIC</name>
<dbReference type="OrthoDB" id="31183at2759"/>
<dbReference type="PANTHER" id="PTHR13457">
    <property type="entry name" value="BAP28"/>
    <property type="match status" value="1"/>
</dbReference>
<dbReference type="GO" id="GO:0032040">
    <property type="term" value="C:small-subunit processome"/>
    <property type="evidence" value="ECO:0007669"/>
    <property type="project" value="TreeGrafter"/>
</dbReference>
<dbReference type="PANTHER" id="PTHR13457:SF1">
    <property type="entry name" value="HEAT REPEAT-CONTAINING PROTEIN 1"/>
    <property type="match status" value="1"/>
</dbReference>
<dbReference type="EMBL" id="BJWL01000009">
    <property type="protein sequence ID" value="GFY93898.1"/>
    <property type="molecule type" value="Genomic_DNA"/>
</dbReference>
<dbReference type="AlphaFoldDB" id="A0A7J0F5A6"/>
<evidence type="ECO:0000313" key="1">
    <source>
        <dbReference type="EMBL" id="GFY93898.1"/>
    </source>
</evidence>
<dbReference type="GO" id="GO:0000462">
    <property type="term" value="P:maturation of SSU-rRNA from tricistronic rRNA transcript (SSU-rRNA, 5.8S rRNA, LSU-rRNA)"/>
    <property type="evidence" value="ECO:0007669"/>
    <property type="project" value="TreeGrafter"/>
</dbReference>
<dbReference type="GO" id="GO:0034455">
    <property type="term" value="C:t-UTP complex"/>
    <property type="evidence" value="ECO:0007669"/>
    <property type="project" value="TreeGrafter"/>
</dbReference>
<accession>A0A7J0F5A6</accession>
<organism evidence="1 2">
    <name type="scientific">Actinidia rufa</name>
    <dbReference type="NCBI Taxonomy" id="165716"/>
    <lineage>
        <taxon>Eukaryota</taxon>
        <taxon>Viridiplantae</taxon>
        <taxon>Streptophyta</taxon>
        <taxon>Embryophyta</taxon>
        <taxon>Tracheophyta</taxon>
        <taxon>Spermatophyta</taxon>
        <taxon>Magnoliopsida</taxon>
        <taxon>eudicotyledons</taxon>
        <taxon>Gunneridae</taxon>
        <taxon>Pentapetalae</taxon>
        <taxon>asterids</taxon>
        <taxon>Ericales</taxon>
        <taxon>Actinidiaceae</taxon>
        <taxon>Actinidia</taxon>
    </lineage>
</organism>
<keyword evidence="2" id="KW-1185">Reference proteome</keyword>
<evidence type="ECO:0008006" key="3">
    <source>
        <dbReference type="Google" id="ProtNLM"/>
    </source>
</evidence>
<gene>
    <name evidence="1" type="ORF">Acr_09g0003440</name>
</gene>
<evidence type="ECO:0000313" key="2">
    <source>
        <dbReference type="Proteomes" id="UP000585474"/>
    </source>
</evidence>
<dbReference type="GO" id="GO:0045943">
    <property type="term" value="P:positive regulation of transcription by RNA polymerase I"/>
    <property type="evidence" value="ECO:0007669"/>
    <property type="project" value="TreeGrafter"/>
</dbReference>
<proteinExistence type="predicted"/>
<sequence>MPSIRYGIFLPVANEMFPKMAVDNLKEISHSDDTCHRTLLSIIETVPVKHFVNRTVSKLLYACMRLSQRKNEPISSESGNWAKRILVSINKSYPSELVGAFHDFLEDAKVQSKNESSMFEILCRILDGNLDLSLEAEVRCSALSGLTHVAFLKKRLLVQR</sequence>
<dbReference type="GO" id="GO:0030515">
    <property type="term" value="F:snoRNA binding"/>
    <property type="evidence" value="ECO:0007669"/>
    <property type="project" value="TreeGrafter"/>
</dbReference>
<dbReference type="Proteomes" id="UP000585474">
    <property type="component" value="Unassembled WGS sequence"/>
</dbReference>
<dbReference type="InterPro" id="IPR040191">
    <property type="entry name" value="UTP10"/>
</dbReference>
<reference evidence="1 2" key="1">
    <citation type="submission" date="2019-07" db="EMBL/GenBank/DDBJ databases">
        <title>De Novo Assembly of kiwifruit Actinidia rufa.</title>
        <authorList>
            <person name="Sugita-Konishi S."/>
            <person name="Sato K."/>
            <person name="Mori E."/>
            <person name="Abe Y."/>
            <person name="Kisaki G."/>
            <person name="Hamano K."/>
            <person name="Suezawa K."/>
            <person name="Otani M."/>
            <person name="Fukuda T."/>
            <person name="Manabe T."/>
            <person name="Gomi K."/>
            <person name="Tabuchi M."/>
            <person name="Akimitsu K."/>
            <person name="Kataoka I."/>
        </authorList>
    </citation>
    <scope>NUCLEOTIDE SEQUENCE [LARGE SCALE GENOMIC DNA]</scope>
    <source>
        <strain evidence="2">cv. Fuchu</strain>
    </source>
</reference>
<protein>
    <recommendedName>
        <fullName evidence="3">ARM repeat superfamily protein</fullName>
    </recommendedName>
</protein>
<comment type="caution">
    <text evidence="1">The sequence shown here is derived from an EMBL/GenBank/DDBJ whole genome shotgun (WGS) entry which is preliminary data.</text>
</comment>
<dbReference type="GO" id="GO:0030686">
    <property type="term" value="C:90S preribosome"/>
    <property type="evidence" value="ECO:0007669"/>
    <property type="project" value="TreeGrafter"/>
</dbReference>